<gene>
    <name evidence="1" type="ORF">A2946_04200</name>
</gene>
<sequence>MSDIKKLTSLILKFRKERDWKQFHTPKDMALSLMLEAAEVSEHFQWKNDKEIGHHLRVHKEDICDELADVLFWVLVMSHDFKINIAEAFREKMKKNAKKYPADKVKGKHLKYTEYAERAK</sequence>
<protein>
    <recommendedName>
        <fullName evidence="3">Nucleotide pyrophosphohydrolase</fullName>
    </recommendedName>
</protein>
<dbReference type="InterPro" id="IPR025984">
    <property type="entry name" value="DCTPP"/>
</dbReference>
<dbReference type="GO" id="GO:0047429">
    <property type="term" value="F:nucleoside triphosphate diphosphatase activity"/>
    <property type="evidence" value="ECO:0007669"/>
    <property type="project" value="InterPro"/>
</dbReference>
<dbReference type="PANTHER" id="PTHR46523">
    <property type="entry name" value="DCTP PYROPHOSPHATASE 1"/>
    <property type="match status" value="1"/>
</dbReference>
<dbReference type="Proteomes" id="UP000178348">
    <property type="component" value="Unassembled WGS sequence"/>
</dbReference>
<dbReference type="SUPFAM" id="SSF101386">
    <property type="entry name" value="all-alpha NTP pyrophosphatases"/>
    <property type="match status" value="1"/>
</dbReference>
<comment type="caution">
    <text evidence="1">The sequence shown here is derived from an EMBL/GenBank/DDBJ whole genome shotgun (WGS) entry which is preliminary data.</text>
</comment>
<dbReference type="EMBL" id="MHLB01000027">
    <property type="protein sequence ID" value="OGZ01938.1"/>
    <property type="molecule type" value="Genomic_DNA"/>
</dbReference>
<accession>A0A1G2CNB6</accession>
<dbReference type="AlphaFoldDB" id="A0A1G2CNB6"/>
<evidence type="ECO:0000313" key="2">
    <source>
        <dbReference type="Proteomes" id="UP000178348"/>
    </source>
</evidence>
<reference evidence="1 2" key="1">
    <citation type="journal article" date="2016" name="Nat. Commun.">
        <title>Thousands of microbial genomes shed light on interconnected biogeochemical processes in an aquifer system.</title>
        <authorList>
            <person name="Anantharaman K."/>
            <person name="Brown C.T."/>
            <person name="Hug L.A."/>
            <person name="Sharon I."/>
            <person name="Castelle C.J."/>
            <person name="Probst A.J."/>
            <person name="Thomas B.C."/>
            <person name="Singh A."/>
            <person name="Wilkins M.J."/>
            <person name="Karaoz U."/>
            <person name="Brodie E.L."/>
            <person name="Williams K.H."/>
            <person name="Hubbard S.S."/>
            <person name="Banfield J.F."/>
        </authorList>
    </citation>
    <scope>NUCLEOTIDE SEQUENCE [LARGE SCALE GENOMIC DNA]</scope>
</reference>
<proteinExistence type="predicted"/>
<organism evidence="1 2">
    <name type="scientific">Candidatus Liptonbacteria bacterium RIFCSPLOWO2_01_FULL_53_13</name>
    <dbReference type="NCBI Taxonomy" id="1798651"/>
    <lineage>
        <taxon>Bacteria</taxon>
        <taxon>Candidatus Liptoniibacteriota</taxon>
    </lineage>
</organism>
<dbReference type="InterPro" id="IPR052555">
    <property type="entry name" value="dCTP_Pyrophosphatase"/>
</dbReference>
<evidence type="ECO:0008006" key="3">
    <source>
        <dbReference type="Google" id="ProtNLM"/>
    </source>
</evidence>
<dbReference type="Gene3D" id="1.10.287.1080">
    <property type="entry name" value="MazG-like"/>
    <property type="match status" value="1"/>
</dbReference>
<name>A0A1G2CNB6_9BACT</name>
<dbReference type="GO" id="GO:0009143">
    <property type="term" value="P:nucleoside triphosphate catabolic process"/>
    <property type="evidence" value="ECO:0007669"/>
    <property type="project" value="InterPro"/>
</dbReference>
<dbReference type="Pfam" id="PF12643">
    <property type="entry name" value="MazG-like"/>
    <property type="match status" value="1"/>
</dbReference>
<evidence type="ECO:0000313" key="1">
    <source>
        <dbReference type="EMBL" id="OGZ01938.1"/>
    </source>
</evidence>
<dbReference type="PIRSF" id="PIRSF029826">
    <property type="entry name" value="UCP029826_pph"/>
    <property type="match status" value="1"/>
</dbReference>
<dbReference type="CDD" id="cd11537">
    <property type="entry name" value="NTP-PPase_RS21-C6_like"/>
    <property type="match status" value="1"/>
</dbReference>
<dbReference type="PANTHER" id="PTHR46523:SF1">
    <property type="entry name" value="DCTP PYROPHOSPHATASE 1"/>
    <property type="match status" value="1"/>
</dbReference>